<keyword evidence="2" id="KW-1185">Reference proteome</keyword>
<accession>A0ACB8RUS5</accession>
<dbReference type="Proteomes" id="UP000814033">
    <property type="component" value="Unassembled WGS sequence"/>
</dbReference>
<reference evidence="1" key="1">
    <citation type="submission" date="2021-02" db="EMBL/GenBank/DDBJ databases">
        <authorList>
            <consortium name="DOE Joint Genome Institute"/>
            <person name="Ahrendt S."/>
            <person name="Looney B.P."/>
            <person name="Miyauchi S."/>
            <person name="Morin E."/>
            <person name="Drula E."/>
            <person name="Courty P.E."/>
            <person name="Chicoki N."/>
            <person name="Fauchery L."/>
            <person name="Kohler A."/>
            <person name="Kuo A."/>
            <person name="Labutti K."/>
            <person name="Pangilinan J."/>
            <person name="Lipzen A."/>
            <person name="Riley R."/>
            <person name="Andreopoulos W."/>
            <person name="He G."/>
            <person name="Johnson J."/>
            <person name="Barry K.W."/>
            <person name="Grigoriev I.V."/>
            <person name="Nagy L."/>
            <person name="Hibbett D."/>
            <person name="Henrissat B."/>
            <person name="Matheny P.B."/>
            <person name="Labbe J."/>
            <person name="Martin F."/>
        </authorList>
    </citation>
    <scope>NUCLEOTIDE SEQUENCE</scope>
    <source>
        <strain evidence="1">FP105234-sp</strain>
    </source>
</reference>
<dbReference type="EMBL" id="MU275900">
    <property type="protein sequence ID" value="KAI0047672.1"/>
    <property type="molecule type" value="Genomic_DNA"/>
</dbReference>
<evidence type="ECO:0000313" key="2">
    <source>
        <dbReference type="Proteomes" id="UP000814033"/>
    </source>
</evidence>
<evidence type="ECO:0000313" key="1">
    <source>
        <dbReference type="EMBL" id="KAI0047672.1"/>
    </source>
</evidence>
<organism evidence="1 2">
    <name type="scientific">Auriscalpium vulgare</name>
    <dbReference type="NCBI Taxonomy" id="40419"/>
    <lineage>
        <taxon>Eukaryota</taxon>
        <taxon>Fungi</taxon>
        <taxon>Dikarya</taxon>
        <taxon>Basidiomycota</taxon>
        <taxon>Agaricomycotina</taxon>
        <taxon>Agaricomycetes</taxon>
        <taxon>Russulales</taxon>
        <taxon>Auriscalpiaceae</taxon>
        <taxon>Auriscalpium</taxon>
    </lineage>
</organism>
<name>A0ACB8RUS5_9AGAM</name>
<sequence>MTATTMHFGPEWMRPKHTSRPQNPSPPPNGLASHGPSSYSALVAAAPSTAQEKSDVVNPFKYSKEELLRIYKEGGGRGGLGLEVERWEGVVREVGSEPVGMKEWSDAERKLFSGPLNSEVRRRQSSDFLSPLSTQPGERPKLMHSASGLASPMRERFGGLTGRNRAGSDNLGAPLPRKLSLSSVQGPLTAARENGLSSPRTRGPLTPGFDGVLNSGETWTSRRRASESVSKANARGDSDTEAPNGNKLKIDEVEEEAPRSADLNGKHDETLGERNAPADRPPSEPPRPLDNSLSSHANGTLGTLNTESNDSPPANVDSSVHPAGVGPPGVNSQSAVPDLASIEWSYVDPQGQIQGPFRADLMQTWYDQGYFTPDLMMKRTKMDLEWVPVGEMARRAGNQKVFLAPLEPNPAPPGLPRRHDSPFDIYSPREAVAFNAPYQPIPTRSVQPSTLDSYFANNSPASNSPSSSFGAARFANGSPDPAAFGGRMGHMYSDSPVGSRQGSYAEPPANYGGIRRPGFNDSPFDQTFPMRSGLGNVGPARAPSVDTFGIGNQPLANQIPWSSPVNIHPGINGNRAATLDTVAPYVQHLNSGLEASFHAQSPLSRVAGSSLHQDGMGPSFTNISPVSQRDLARLGSRDPYFVEQKVEHQPGIGLGGYDGPTPSAQFSAPVQSQVFTQSPSLNYAAPSQVHPIGQSPGPITARQAGSTQSVAPTQPPWNAGAESLPKRTGPPPFDPNVFPTVRNTIATRQAQPTQTWPSARQPLPSASVEADDQSQQSPWAAVGPSAADEGWGQVQGPNSLTVSNLGQHNQQQEQEAARARSEDAVEPTPADQQQPADKTPATSSPEASPTQGYDKQRRKSSAALAADKASAPPAAAPAKAPSPTPASAKPVWATEAEKKQPAAPMSLREIQEAEAKKQEARKAAERAARASAASPQADEAQPFTASWGLPTSQVRAPPSSAKEVTSPPATGPASPAVPGAPAPVWTNAVKPPAVKKTMKEIQEEEEKRKKIASRETAAAAAARRAYAETTNKNATPTAAITGGAWTTVGSSGKAGVATVAATTARPALTPSSSTVAVAASSPRPTNGVAAVRTPVPAAVKAAPLPPKVEEAPVAPSAEFMKWLSDSLKGLNSSVNYEETASMLLSFPLDADATTTEIIAELVYDNSPTIDGRRFAQEFVTRRKADAVARKSGRAPSIADVVKAQPKASQQSEWGGFKVVNKKKKGGRA</sequence>
<proteinExistence type="predicted"/>
<protein>
    <submittedName>
        <fullName evidence="1">Uncharacterized protein</fullName>
    </submittedName>
</protein>
<gene>
    <name evidence="1" type="ORF">FA95DRAFT_1558882</name>
</gene>
<reference evidence="1" key="2">
    <citation type="journal article" date="2022" name="New Phytol.">
        <title>Evolutionary transition to the ectomycorrhizal habit in the genomes of a hyperdiverse lineage of mushroom-forming fungi.</title>
        <authorList>
            <person name="Looney B."/>
            <person name="Miyauchi S."/>
            <person name="Morin E."/>
            <person name="Drula E."/>
            <person name="Courty P.E."/>
            <person name="Kohler A."/>
            <person name="Kuo A."/>
            <person name="LaButti K."/>
            <person name="Pangilinan J."/>
            <person name="Lipzen A."/>
            <person name="Riley R."/>
            <person name="Andreopoulos W."/>
            <person name="He G."/>
            <person name="Johnson J."/>
            <person name="Nolan M."/>
            <person name="Tritt A."/>
            <person name="Barry K.W."/>
            <person name="Grigoriev I.V."/>
            <person name="Nagy L.G."/>
            <person name="Hibbett D."/>
            <person name="Henrissat B."/>
            <person name="Matheny P.B."/>
            <person name="Labbe J."/>
            <person name="Martin F.M."/>
        </authorList>
    </citation>
    <scope>NUCLEOTIDE SEQUENCE</scope>
    <source>
        <strain evidence="1">FP105234-sp</strain>
    </source>
</reference>
<comment type="caution">
    <text evidence="1">The sequence shown here is derived from an EMBL/GenBank/DDBJ whole genome shotgun (WGS) entry which is preliminary data.</text>
</comment>